<accession>A0ABV3Q9L3</accession>
<evidence type="ECO:0000256" key="1">
    <source>
        <dbReference type="ARBA" id="ARBA00010645"/>
    </source>
</evidence>
<evidence type="ECO:0000256" key="2">
    <source>
        <dbReference type="HAMAP-Rule" id="MF_00460"/>
    </source>
</evidence>
<dbReference type="SUPFAM" id="SSF54285">
    <property type="entry name" value="MoaD/ThiS"/>
    <property type="match status" value="1"/>
</dbReference>
<dbReference type="EMBL" id="JBFOHK010000001">
    <property type="protein sequence ID" value="MEW9570511.1"/>
    <property type="molecule type" value="Genomic_DNA"/>
</dbReference>
<proteinExistence type="inferred from homology"/>
<protein>
    <recommendedName>
        <fullName evidence="2">UPF0125 protein ABQJ54_01965</fullName>
    </recommendedName>
</protein>
<dbReference type="Proteomes" id="UP001556220">
    <property type="component" value="Unassembled WGS sequence"/>
</dbReference>
<dbReference type="PANTHER" id="PTHR37483:SF1">
    <property type="entry name" value="UPF0125 PROTEIN RATB"/>
    <property type="match status" value="1"/>
</dbReference>
<comment type="caution">
    <text evidence="3">The sequence shown here is derived from an EMBL/GenBank/DDBJ whole genome shotgun (WGS) entry which is preliminary data.</text>
</comment>
<keyword evidence="4" id="KW-1185">Reference proteome</keyword>
<evidence type="ECO:0000313" key="3">
    <source>
        <dbReference type="EMBL" id="MEW9570511.1"/>
    </source>
</evidence>
<sequence length="94" mass="10264">MAEPAIIVEVAHAGVHDTWRRRVSLPAGSTAMQAVEAAGGLQELPAEVLNPLRLGIHSRRVEADHVLRDGDRLELYRPLALDPMAARRRRAGQG</sequence>
<gene>
    <name evidence="3" type="ORF">ABQJ54_01965</name>
</gene>
<dbReference type="InterPro" id="IPR016155">
    <property type="entry name" value="Mopterin_synth/thiamin_S_b"/>
</dbReference>
<dbReference type="PANTHER" id="PTHR37483">
    <property type="entry name" value="UPF0125 PROTEIN RATB"/>
    <property type="match status" value="1"/>
</dbReference>
<name>A0ABV3Q9L3_9GAMM</name>
<dbReference type="InterPro" id="IPR005346">
    <property type="entry name" value="RnfH"/>
</dbReference>
<dbReference type="RefSeq" id="WP_367852600.1">
    <property type="nucleotide sequence ID" value="NZ_JBFOHK010000001.1"/>
</dbReference>
<dbReference type="HAMAP" id="MF_00460">
    <property type="entry name" value="UPF0125_RnfH"/>
    <property type="match status" value="1"/>
</dbReference>
<dbReference type="Gene3D" id="3.10.20.280">
    <property type="entry name" value="RnfH-like"/>
    <property type="match status" value="1"/>
</dbReference>
<dbReference type="Pfam" id="PF03658">
    <property type="entry name" value="Ub-RnfH"/>
    <property type="match status" value="1"/>
</dbReference>
<evidence type="ECO:0000313" key="4">
    <source>
        <dbReference type="Proteomes" id="UP001556220"/>
    </source>
</evidence>
<dbReference type="InterPro" id="IPR037021">
    <property type="entry name" value="RnfH_sf"/>
</dbReference>
<comment type="similarity">
    <text evidence="1 2">Belongs to the UPF0125 (RnfH) family.</text>
</comment>
<reference evidence="3 4" key="1">
    <citation type="submission" date="2024-06" db="EMBL/GenBank/DDBJ databases">
        <authorList>
            <person name="Woo H."/>
        </authorList>
    </citation>
    <scope>NUCLEOTIDE SEQUENCE [LARGE SCALE GENOMIC DNA]</scope>
    <source>
        <strain evidence="3 4">Si-c</strain>
    </source>
</reference>
<organism evidence="3 4">
    <name type="scientific">Rhodanobacter lycopersici</name>
    <dbReference type="NCBI Taxonomy" id="3162487"/>
    <lineage>
        <taxon>Bacteria</taxon>
        <taxon>Pseudomonadati</taxon>
        <taxon>Pseudomonadota</taxon>
        <taxon>Gammaproteobacteria</taxon>
        <taxon>Lysobacterales</taxon>
        <taxon>Rhodanobacteraceae</taxon>
        <taxon>Rhodanobacter</taxon>
    </lineage>
</organism>